<protein>
    <recommendedName>
        <fullName evidence="1">Beta-lactamase-related domain-containing protein</fullName>
    </recommendedName>
</protein>
<dbReference type="PANTHER" id="PTHR46825">
    <property type="entry name" value="D-ALANYL-D-ALANINE-CARBOXYPEPTIDASE/ENDOPEPTIDASE AMPH"/>
    <property type="match status" value="1"/>
</dbReference>
<dbReference type="RefSeq" id="WP_203922031.1">
    <property type="nucleotide sequence ID" value="NZ_BONZ01000067.1"/>
</dbReference>
<organism evidence="2 3">
    <name type="scientific">Rugosimonospora africana</name>
    <dbReference type="NCBI Taxonomy" id="556532"/>
    <lineage>
        <taxon>Bacteria</taxon>
        <taxon>Bacillati</taxon>
        <taxon>Actinomycetota</taxon>
        <taxon>Actinomycetes</taxon>
        <taxon>Micromonosporales</taxon>
        <taxon>Micromonosporaceae</taxon>
        <taxon>Rugosimonospora</taxon>
    </lineage>
</organism>
<sequence length="530" mass="56244">MSEQFRALPDRPSLRYLKIEAKRRLADGEFTSLHDAQLSIAREHGRTSWASLKAAIEAAENRPSRALTHVRWVTERFREAGDPAWTAPDANELSEHFDDRYLALVPADTLVRTLRSVATRLRDDLIVSRATEVAVRARIADLRIEAATAADSPHLLTMLRVYPSGARVTDQRVKDQRLTDQRLTDKRTAAATQLSGDAPDRAVRVAEESFSDLGLVGLVLAGADGVGGDRDGADRDGGDRDGGTATPWTVVRGWADLDRNEALRPDHRFPVYGVTKLITSTAVLRLVAGGDVELDGPANEYLRAVRLADDVVTVRELLTHTGGVSGPAGQYADEVPDPLALLGATVPCDNRRGCLVPGNVGYAVLGQLIADITGVPYPEAATRLVLEPLGMSGSGFPASWPRAAAVTGHSLTEDGVFVRAPGQVCTMPAAGGLWSTAADLVRFGLTWASLLPGELAREALRPQVAQPSGASVGLGWLVNGTKNRYGHPGAGPGAAASLIVLPETGAATAACTNRLVPVEPVNARLARPAA</sequence>
<keyword evidence="3" id="KW-1185">Reference proteome</keyword>
<dbReference type="InterPro" id="IPR001466">
    <property type="entry name" value="Beta-lactam-related"/>
</dbReference>
<dbReference type="Gene3D" id="3.40.710.10">
    <property type="entry name" value="DD-peptidase/beta-lactamase superfamily"/>
    <property type="match status" value="1"/>
</dbReference>
<reference evidence="2" key="1">
    <citation type="submission" date="2021-01" db="EMBL/GenBank/DDBJ databases">
        <title>Whole genome shotgun sequence of Rugosimonospora africana NBRC 104875.</title>
        <authorList>
            <person name="Komaki H."/>
            <person name="Tamura T."/>
        </authorList>
    </citation>
    <scope>NUCLEOTIDE SEQUENCE</scope>
    <source>
        <strain evidence="2">NBRC 104875</strain>
    </source>
</reference>
<dbReference type="Proteomes" id="UP000642748">
    <property type="component" value="Unassembled WGS sequence"/>
</dbReference>
<dbReference type="PANTHER" id="PTHR46825:SF9">
    <property type="entry name" value="BETA-LACTAMASE-RELATED DOMAIN-CONTAINING PROTEIN"/>
    <property type="match status" value="1"/>
</dbReference>
<evidence type="ECO:0000259" key="1">
    <source>
        <dbReference type="Pfam" id="PF00144"/>
    </source>
</evidence>
<dbReference type="EMBL" id="BONZ01000067">
    <property type="protein sequence ID" value="GIH18535.1"/>
    <property type="molecule type" value="Genomic_DNA"/>
</dbReference>
<dbReference type="InterPro" id="IPR012338">
    <property type="entry name" value="Beta-lactam/transpept-like"/>
</dbReference>
<dbReference type="Pfam" id="PF00144">
    <property type="entry name" value="Beta-lactamase"/>
    <property type="match status" value="1"/>
</dbReference>
<dbReference type="InterPro" id="IPR050491">
    <property type="entry name" value="AmpC-like"/>
</dbReference>
<gene>
    <name evidence="2" type="ORF">Raf01_67070</name>
</gene>
<feature type="domain" description="Beta-lactamase-related" evidence="1">
    <location>
        <begin position="252"/>
        <end position="524"/>
    </location>
</feature>
<name>A0A8J3VTU1_9ACTN</name>
<evidence type="ECO:0000313" key="2">
    <source>
        <dbReference type="EMBL" id="GIH18535.1"/>
    </source>
</evidence>
<comment type="caution">
    <text evidence="2">The sequence shown here is derived from an EMBL/GenBank/DDBJ whole genome shotgun (WGS) entry which is preliminary data.</text>
</comment>
<dbReference type="AlphaFoldDB" id="A0A8J3VTU1"/>
<dbReference type="SUPFAM" id="SSF56601">
    <property type="entry name" value="beta-lactamase/transpeptidase-like"/>
    <property type="match status" value="1"/>
</dbReference>
<evidence type="ECO:0000313" key="3">
    <source>
        <dbReference type="Proteomes" id="UP000642748"/>
    </source>
</evidence>
<accession>A0A8J3VTU1</accession>
<proteinExistence type="predicted"/>